<dbReference type="RefSeq" id="WP_234981568.1">
    <property type="nucleotide sequence ID" value="NZ_FOOC01000006.1"/>
</dbReference>
<dbReference type="Pfam" id="PF04519">
    <property type="entry name" value="Bactofilin"/>
    <property type="match status" value="1"/>
</dbReference>
<accession>A0A1I2JAL5</accession>
<gene>
    <name evidence="2" type="ORF">SAMN04488120_106121</name>
</gene>
<dbReference type="InterPro" id="IPR007607">
    <property type="entry name" value="BacA/B"/>
</dbReference>
<dbReference type="PANTHER" id="PTHR35024:SF4">
    <property type="entry name" value="POLYMER-FORMING CYTOSKELETAL PROTEIN"/>
    <property type="match status" value="1"/>
</dbReference>
<dbReference type="STRING" id="1076937.SAMN04488120_106121"/>
<evidence type="ECO:0000313" key="3">
    <source>
        <dbReference type="Proteomes" id="UP000199771"/>
    </source>
</evidence>
<protein>
    <submittedName>
        <fullName evidence="2">Protein CcmA, bactofilin family</fullName>
    </submittedName>
</protein>
<sequence>MKMFGGSNSKSGSSGSVGVDTLIGRQTEVLGDVRFTGGLHVDGKIKGKVIASADKASALSVSEHGSIEGDVRVPNVVLNGSVVGDVHASQKITLASKARVTGNVYYRIIEMEGGAQVNGQLVHDGGAGAAENMSGIVPRPGAEAASTDELSEARRVKGIVNG</sequence>
<reference evidence="2 3" key="1">
    <citation type="submission" date="2016-10" db="EMBL/GenBank/DDBJ databases">
        <authorList>
            <person name="de Groot N.N."/>
        </authorList>
    </citation>
    <scope>NUCLEOTIDE SEQUENCE [LARGE SCALE GENOMIC DNA]</scope>
    <source>
        <strain evidence="2 3">DSM 23609</strain>
    </source>
</reference>
<comment type="similarity">
    <text evidence="1">Belongs to the bactofilin family.</text>
</comment>
<proteinExistence type="inferred from homology"/>
<organism evidence="2 3">
    <name type="scientific">Fontimonas thermophila</name>
    <dbReference type="NCBI Taxonomy" id="1076937"/>
    <lineage>
        <taxon>Bacteria</taxon>
        <taxon>Pseudomonadati</taxon>
        <taxon>Pseudomonadota</taxon>
        <taxon>Gammaproteobacteria</taxon>
        <taxon>Nevskiales</taxon>
        <taxon>Nevskiaceae</taxon>
        <taxon>Fontimonas</taxon>
    </lineage>
</organism>
<dbReference type="Proteomes" id="UP000199771">
    <property type="component" value="Unassembled WGS sequence"/>
</dbReference>
<dbReference type="AlphaFoldDB" id="A0A1I2JAL5"/>
<dbReference type="PANTHER" id="PTHR35024">
    <property type="entry name" value="HYPOTHETICAL CYTOSOLIC PROTEIN"/>
    <property type="match status" value="1"/>
</dbReference>
<evidence type="ECO:0000256" key="1">
    <source>
        <dbReference type="ARBA" id="ARBA00044755"/>
    </source>
</evidence>
<dbReference type="EMBL" id="FOOC01000006">
    <property type="protein sequence ID" value="SFF51564.1"/>
    <property type="molecule type" value="Genomic_DNA"/>
</dbReference>
<evidence type="ECO:0000313" key="2">
    <source>
        <dbReference type="EMBL" id="SFF51564.1"/>
    </source>
</evidence>
<name>A0A1I2JAL5_9GAMM</name>
<keyword evidence="3" id="KW-1185">Reference proteome</keyword>